<dbReference type="PANTHER" id="PTHR44591">
    <property type="entry name" value="STRESS RESPONSE REGULATOR PROTEIN 1"/>
    <property type="match status" value="1"/>
</dbReference>
<keyword evidence="5" id="KW-1185">Reference proteome</keyword>
<accession>A0A918SD58</accession>
<organism evidence="4 5">
    <name type="scientific">Salinimicrobium marinum</name>
    <dbReference type="NCBI Taxonomy" id="680283"/>
    <lineage>
        <taxon>Bacteria</taxon>
        <taxon>Pseudomonadati</taxon>
        <taxon>Bacteroidota</taxon>
        <taxon>Flavobacteriia</taxon>
        <taxon>Flavobacteriales</taxon>
        <taxon>Flavobacteriaceae</taxon>
        <taxon>Salinimicrobium</taxon>
    </lineage>
</organism>
<dbReference type="RefSeq" id="WP_189603986.1">
    <property type="nucleotide sequence ID" value="NZ_BMXB01000003.1"/>
</dbReference>
<dbReference type="CDD" id="cd00156">
    <property type="entry name" value="REC"/>
    <property type="match status" value="1"/>
</dbReference>
<proteinExistence type="predicted"/>
<dbReference type="PROSITE" id="PS50110">
    <property type="entry name" value="RESPONSE_REGULATORY"/>
    <property type="match status" value="1"/>
</dbReference>
<dbReference type="GO" id="GO:0000160">
    <property type="term" value="P:phosphorelay signal transduction system"/>
    <property type="evidence" value="ECO:0007669"/>
    <property type="project" value="InterPro"/>
</dbReference>
<dbReference type="SUPFAM" id="SSF52172">
    <property type="entry name" value="CheY-like"/>
    <property type="match status" value="1"/>
</dbReference>
<dbReference type="SMART" id="SM00448">
    <property type="entry name" value="REC"/>
    <property type="match status" value="1"/>
</dbReference>
<name>A0A918SD58_9FLAO</name>
<dbReference type="Pfam" id="PF00072">
    <property type="entry name" value="Response_reg"/>
    <property type="match status" value="1"/>
</dbReference>
<dbReference type="InterPro" id="IPR001789">
    <property type="entry name" value="Sig_transdc_resp-reg_receiver"/>
</dbReference>
<evidence type="ECO:0000256" key="1">
    <source>
        <dbReference type="ARBA" id="ARBA00022553"/>
    </source>
</evidence>
<evidence type="ECO:0000313" key="4">
    <source>
        <dbReference type="EMBL" id="GHA33492.1"/>
    </source>
</evidence>
<evidence type="ECO:0000256" key="2">
    <source>
        <dbReference type="PROSITE-ProRule" id="PRU00169"/>
    </source>
</evidence>
<dbReference type="Proteomes" id="UP000610456">
    <property type="component" value="Unassembled WGS sequence"/>
</dbReference>
<protein>
    <recommendedName>
        <fullName evidence="3">Response regulatory domain-containing protein</fullName>
    </recommendedName>
</protein>
<feature type="modified residue" description="4-aspartylphosphate" evidence="2">
    <location>
        <position position="58"/>
    </location>
</feature>
<reference evidence="4" key="1">
    <citation type="journal article" date="2014" name="Int. J. Syst. Evol. Microbiol.">
        <title>Complete genome sequence of Corynebacterium casei LMG S-19264T (=DSM 44701T), isolated from a smear-ripened cheese.</title>
        <authorList>
            <consortium name="US DOE Joint Genome Institute (JGI-PGF)"/>
            <person name="Walter F."/>
            <person name="Albersmeier A."/>
            <person name="Kalinowski J."/>
            <person name="Ruckert C."/>
        </authorList>
    </citation>
    <scope>NUCLEOTIDE SEQUENCE</scope>
    <source>
        <strain evidence="4">KCTC 12719</strain>
    </source>
</reference>
<dbReference type="InterPro" id="IPR011006">
    <property type="entry name" value="CheY-like_superfamily"/>
</dbReference>
<dbReference type="EMBL" id="BMXB01000003">
    <property type="protein sequence ID" value="GHA33492.1"/>
    <property type="molecule type" value="Genomic_DNA"/>
</dbReference>
<evidence type="ECO:0000259" key="3">
    <source>
        <dbReference type="PROSITE" id="PS50110"/>
    </source>
</evidence>
<comment type="caution">
    <text evidence="4">The sequence shown here is derived from an EMBL/GenBank/DDBJ whole genome shotgun (WGS) entry which is preliminary data.</text>
</comment>
<dbReference type="AlphaFoldDB" id="A0A918SD58"/>
<dbReference type="PANTHER" id="PTHR44591:SF3">
    <property type="entry name" value="RESPONSE REGULATORY DOMAIN-CONTAINING PROTEIN"/>
    <property type="match status" value="1"/>
</dbReference>
<keyword evidence="1 2" id="KW-0597">Phosphoprotein</keyword>
<evidence type="ECO:0000313" key="5">
    <source>
        <dbReference type="Proteomes" id="UP000610456"/>
    </source>
</evidence>
<gene>
    <name evidence="4" type="ORF">GCM10007103_13800</name>
</gene>
<dbReference type="Gene3D" id="3.40.50.2300">
    <property type="match status" value="1"/>
</dbReference>
<sequence>MITTTLRILLVEDSETDVVLIKRKIGKIVENPQIEVVDNLDDCNYQLQNFVPDIILSDYNLPTCNGMDVLELAKSVDPSVPFIFLTGTINDEELAAHTILAGASGYILKKHMDVLEEKLRPIFKKVVFNMVAKKDIREQIRKNKIAVNQIHNYLDSLKADNAEQKDNIGKIRESIGKFKFREDDHEI</sequence>
<dbReference type="InterPro" id="IPR050595">
    <property type="entry name" value="Bact_response_regulator"/>
</dbReference>
<feature type="domain" description="Response regulatory" evidence="3">
    <location>
        <begin position="7"/>
        <end position="124"/>
    </location>
</feature>
<reference evidence="4" key="2">
    <citation type="submission" date="2020-09" db="EMBL/GenBank/DDBJ databases">
        <authorList>
            <person name="Sun Q."/>
            <person name="Kim S."/>
        </authorList>
    </citation>
    <scope>NUCLEOTIDE SEQUENCE</scope>
    <source>
        <strain evidence="4">KCTC 12719</strain>
    </source>
</reference>